<keyword evidence="3" id="KW-0813">Transport</keyword>
<evidence type="ECO:0000256" key="1">
    <source>
        <dbReference type="ARBA" id="ARBA00004651"/>
    </source>
</evidence>
<feature type="transmembrane region" description="Helical" evidence="9">
    <location>
        <begin position="532"/>
        <end position="549"/>
    </location>
</feature>
<reference evidence="10 11" key="1">
    <citation type="submission" date="2024-09" db="EMBL/GenBank/DDBJ databases">
        <title>Rethinking Asexuality: The Enigmatic Case of Functional Sexual Genes in Lepraria (Stereocaulaceae).</title>
        <authorList>
            <person name="Doellman M."/>
            <person name="Sun Y."/>
            <person name="Barcenas-Pena A."/>
            <person name="Lumbsch H.T."/>
            <person name="Grewe F."/>
        </authorList>
    </citation>
    <scope>NUCLEOTIDE SEQUENCE [LARGE SCALE GENOMIC DNA]</scope>
    <source>
        <strain evidence="10 11">Grewe 0041</strain>
    </source>
</reference>
<feature type="compositionally biased region" description="Polar residues" evidence="8">
    <location>
        <begin position="31"/>
        <end position="48"/>
    </location>
</feature>
<evidence type="ECO:0000256" key="5">
    <source>
        <dbReference type="ARBA" id="ARBA00022692"/>
    </source>
</evidence>
<dbReference type="Proteomes" id="UP001590951">
    <property type="component" value="Unassembled WGS sequence"/>
</dbReference>
<proteinExistence type="inferred from homology"/>
<evidence type="ECO:0000256" key="3">
    <source>
        <dbReference type="ARBA" id="ARBA00022448"/>
    </source>
</evidence>
<dbReference type="InterPro" id="IPR045861">
    <property type="entry name" value="CorA_cytoplasmic_dom"/>
</dbReference>
<evidence type="ECO:0000256" key="7">
    <source>
        <dbReference type="ARBA" id="ARBA00023136"/>
    </source>
</evidence>
<keyword evidence="11" id="KW-1185">Reference proteome</keyword>
<evidence type="ECO:0000313" key="11">
    <source>
        <dbReference type="Proteomes" id="UP001590951"/>
    </source>
</evidence>
<sequence>MSEARDYGLDGASSPIRLNTSPTQPDLEAQSPMSPSTENKLKPQSPTESVRLRKPMRSNTAKTYRPERRGQEWHPGQEPGIDVSVTHHHPSSYQPELHEECDITVVDFSEEDIRLQHLDNETLGDCMDKGRPEWASCRWINVNGLSWDVIKQLGNHKNLHRLAIEDLLNTRNRTKADWYSDHTYMVLPLQKLIHFHSEEDCDSDCSVWDDAGHRGSKKKKRSLLSRLRRRKAKKDRSEPPKPLDTSAKTDKPTNGFVTAHATPDVKAPITNIRTLQRYHGGPNEERIEFMEKHSALASKGLGVSVEQVSIFLTSDNTVISFFESSAEDIESPIITRLSTQETILRRTSDASMITQAIIDAIIDLAIPVAEAYQDAVGELELNVLTEADISHTTSLYVLTSEVVQFKSNISPIVNLVNALRDHKSEAIGTPGLSGRPPKLPSTSSVTISPMAQVYLGDVEDHCILITDGLEQMRRAADNMIDLIFNTNSARQNESMKQLTIVTIIFLPLTFLTGYFGMNFINFTGAHNHGDGYFWEIAIPVGFVTFLYLMRDIIRQLVFKKLQRRGISQSRKARQGDESRRKWR</sequence>
<dbReference type="Gene3D" id="3.30.460.20">
    <property type="entry name" value="CorA soluble domain-like"/>
    <property type="match status" value="1"/>
</dbReference>
<comment type="similarity">
    <text evidence="2">Belongs to the CorA metal ion transporter (MIT) (TC 1.A.35) family.</text>
</comment>
<keyword evidence="6 9" id="KW-1133">Transmembrane helix</keyword>
<feature type="compositionally biased region" description="Basic and acidic residues" evidence="8">
    <location>
        <begin position="235"/>
        <end position="251"/>
    </location>
</feature>
<gene>
    <name evidence="10" type="ORF">ABVK25_006705</name>
</gene>
<dbReference type="InterPro" id="IPR045863">
    <property type="entry name" value="CorA_TM1_TM2"/>
</dbReference>
<name>A0ABR4B5C7_9LECA</name>
<keyword evidence="4" id="KW-1003">Cell membrane</keyword>
<evidence type="ECO:0000256" key="2">
    <source>
        <dbReference type="ARBA" id="ARBA00009765"/>
    </source>
</evidence>
<keyword evidence="7 9" id="KW-0472">Membrane</keyword>
<protein>
    <submittedName>
        <fullName evidence="10">Uncharacterized protein</fullName>
    </submittedName>
</protein>
<evidence type="ECO:0000256" key="9">
    <source>
        <dbReference type="SAM" id="Phobius"/>
    </source>
</evidence>
<dbReference type="SUPFAM" id="SSF143865">
    <property type="entry name" value="CorA soluble domain-like"/>
    <property type="match status" value="1"/>
</dbReference>
<evidence type="ECO:0000256" key="4">
    <source>
        <dbReference type="ARBA" id="ARBA00022475"/>
    </source>
</evidence>
<dbReference type="SUPFAM" id="SSF144083">
    <property type="entry name" value="Magnesium transport protein CorA, transmembrane region"/>
    <property type="match status" value="1"/>
</dbReference>
<dbReference type="Gene3D" id="1.20.58.340">
    <property type="entry name" value="Magnesium transport protein CorA, transmembrane region"/>
    <property type="match status" value="2"/>
</dbReference>
<dbReference type="EMBL" id="JBHFEH010000023">
    <property type="protein sequence ID" value="KAL2053068.1"/>
    <property type="molecule type" value="Genomic_DNA"/>
</dbReference>
<feature type="transmembrane region" description="Helical" evidence="9">
    <location>
        <begin position="498"/>
        <end position="520"/>
    </location>
</feature>
<dbReference type="Pfam" id="PF01544">
    <property type="entry name" value="CorA"/>
    <property type="match status" value="1"/>
</dbReference>
<dbReference type="PANTHER" id="PTHR46494:SF1">
    <property type="entry name" value="CORA FAMILY METAL ION TRANSPORTER (EUROFUNG)"/>
    <property type="match status" value="1"/>
</dbReference>
<feature type="region of interest" description="Disordered" evidence="8">
    <location>
        <begin position="1"/>
        <end position="81"/>
    </location>
</feature>
<keyword evidence="5 9" id="KW-0812">Transmembrane</keyword>
<dbReference type="InterPro" id="IPR002523">
    <property type="entry name" value="MgTranspt_CorA/ZnTranspt_ZntB"/>
</dbReference>
<accession>A0ABR4B5C7</accession>
<evidence type="ECO:0000313" key="10">
    <source>
        <dbReference type="EMBL" id="KAL2053068.1"/>
    </source>
</evidence>
<evidence type="ECO:0000256" key="6">
    <source>
        <dbReference type="ARBA" id="ARBA00022989"/>
    </source>
</evidence>
<organism evidence="10 11">
    <name type="scientific">Lepraria finkii</name>
    <dbReference type="NCBI Taxonomy" id="1340010"/>
    <lineage>
        <taxon>Eukaryota</taxon>
        <taxon>Fungi</taxon>
        <taxon>Dikarya</taxon>
        <taxon>Ascomycota</taxon>
        <taxon>Pezizomycotina</taxon>
        <taxon>Lecanoromycetes</taxon>
        <taxon>OSLEUM clade</taxon>
        <taxon>Lecanoromycetidae</taxon>
        <taxon>Lecanorales</taxon>
        <taxon>Lecanorineae</taxon>
        <taxon>Stereocaulaceae</taxon>
        <taxon>Lepraria</taxon>
    </lineage>
</organism>
<feature type="region of interest" description="Disordered" evidence="8">
    <location>
        <begin position="219"/>
        <end position="261"/>
    </location>
</feature>
<comment type="subcellular location">
    <subcellularLocation>
        <location evidence="1">Cell membrane</location>
        <topology evidence="1">Multi-pass membrane protein</topology>
    </subcellularLocation>
</comment>
<dbReference type="PANTHER" id="PTHR46494">
    <property type="entry name" value="CORA FAMILY METAL ION TRANSPORTER (EUROFUNG)"/>
    <property type="match status" value="1"/>
</dbReference>
<comment type="caution">
    <text evidence="10">The sequence shown here is derived from an EMBL/GenBank/DDBJ whole genome shotgun (WGS) entry which is preliminary data.</text>
</comment>
<evidence type="ECO:0000256" key="8">
    <source>
        <dbReference type="SAM" id="MobiDB-lite"/>
    </source>
</evidence>
<feature type="compositionally biased region" description="Basic residues" evidence="8">
    <location>
        <begin position="219"/>
        <end position="234"/>
    </location>
</feature>